<comment type="caution">
    <text evidence="2">The sequence shown here is derived from an EMBL/GenBank/DDBJ whole genome shotgun (WGS) entry which is preliminary data.</text>
</comment>
<dbReference type="EMBL" id="QXFV01001499">
    <property type="protein sequence ID" value="KAE9004430.1"/>
    <property type="molecule type" value="Genomic_DNA"/>
</dbReference>
<accession>A0A6A4E6I8</accession>
<organism evidence="2 4">
    <name type="scientific">Phytophthora rubi</name>
    <dbReference type="NCBI Taxonomy" id="129364"/>
    <lineage>
        <taxon>Eukaryota</taxon>
        <taxon>Sar</taxon>
        <taxon>Stramenopiles</taxon>
        <taxon>Oomycota</taxon>
        <taxon>Peronosporomycetes</taxon>
        <taxon>Peronosporales</taxon>
        <taxon>Peronosporaceae</taxon>
        <taxon>Phytophthora</taxon>
    </lineage>
</organism>
<protein>
    <submittedName>
        <fullName evidence="2">Uncharacterized protein</fullName>
    </submittedName>
</protein>
<evidence type="ECO:0000313" key="3">
    <source>
        <dbReference type="Proteomes" id="UP000429607"/>
    </source>
</evidence>
<dbReference type="Proteomes" id="UP000434957">
    <property type="component" value="Unassembled WGS sequence"/>
</dbReference>
<evidence type="ECO:0000313" key="4">
    <source>
        <dbReference type="Proteomes" id="UP000434957"/>
    </source>
</evidence>
<dbReference type="EMBL" id="QXFT01001498">
    <property type="protein sequence ID" value="KAE9317094.1"/>
    <property type="molecule type" value="Genomic_DNA"/>
</dbReference>
<keyword evidence="4" id="KW-1185">Reference proteome</keyword>
<proteinExistence type="predicted"/>
<reference evidence="2 4" key="1">
    <citation type="submission" date="2018-08" db="EMBL/GenBank/DDBJ databases">
        <title>Genomic investigation of the strawberry pathogen Phytophthora fragariae indicates pathogenicity is determined by transcriptional variation in three key races.</title>
        <authorList>
            <person name="Adams T.M."/>
            <person name="Armitage A.D."/>
            <person name="Sobczyk M.K."/>
            <person name="Bates H.J."/>
            <person name="Dunwell J.M."/>
            <person name="Nellist C.F."/>
            <person name="Harrison R.J."/>
        </authorList>
    </citation>
    <scope>NUCLEOTIDE SEQUENCE [LARGE SCALE GENOMIC DNA]</scope>
    <source>
        <strain evidence="1 3">SCRP249</strain>
        <strain evidence="2 4">SCRP333</strain>
    </source>
</reference>
<gene>
    <name evidence="1" type="ORF">PR001_g17717</name>
    <name evidence="2" type="ORF">PR003_g18560</name>
</gene>
<name>A0A6A4E6I8_9STRA</name>
<evidence type="ECO:0000313" key="2">
    <source>
        <dbReference type="EMBL" id="KAE9317094.1"/>
    </source>
</evidence>
<dbReference type="AlphaFoldDB" id="A0A6A4E6I8"/>
<sequence>MARPILADAVAGRAWLNQQVASLPRKEGALAVPNLKLELLAHAAVIVNTWALEADTSSLIVGDVVTGAGAEETARQVYVSPRHTPLPHQTPSIQDSLWATRLSLCNVFAGVVGLEDRVDMVVALGWLLHFRELLLLTWKGRRMSIDASALSGSLWQRYTVVEAIAHGVFCAEWVPYLVLSGLRLFSETGNVVNPKTRFWSICTTDKQLKDIVHWTWCNQHYVVVPALSAKITKTMRRHVGYLMQLLLLNYPNFFKPGAITEKYRTLRT</sequence>
<dbReference type="Proteomes" id="UP000429607">
    <property type="component" value="Unassembled WGS sequence"/>
</dbReference>
<evidence type="ECO:0000313" key="1">
    <source>
        <dbReference type="EMBL" id="KAE9004430.1"/>
    </source>
</evidence>